<sequence>MKRLQIEASLPEADHSLNEQQPQSSTGLIISSSSSDPLQKKIKLQTIVENHQDDALSQSRENPTRICSSSLAKLSFDEIELILEYLLIGELLMMSLCSKWWYQSVCGLVKEKFCKYYIHDDDDDWVLTKALRSAKSLSISYANIDQVRTVVDEIVEHGDSLNNFSKRLVFDSIDPTDIYEILSARIVKQESATTTIVKTAVLGAVADLEKRSLTDGESDESHDQVAFKQVEIKEIPIGFGLKELSLNDISLSRIDLYRILSKCCALEKLDLDGLQLAYYQPFASGKGRGGKGLRRGKSTKIEEDNDEFFNGHEGQVYVPVFGSLKSLTSNAIFDYNAGEKFMVDILKLCPNLEELHYIYQSPVDDSFLRHLSKMCPKLKKFVSEGYDGATPIEIEVTDEGLYELMKALPQLEHIHLNPCCNMSGEIFKKLGEFSQLKHFHVNRTSYNNGLVDMTSDIHFGGGVLSKLEYIDVGGCYDFETLEEFEKFITSLRSVAPHLKNFGELMFCESRRDSSGSIIDKKKLVELFSETIAHLDVDRAATDLASILPKNLTSLSMELTQEFVNKNVVTQLQPNYGLKKLTLHLYNDKPEMGSVIETLAVKIYPCVTHLRLYNICFGDNYDVLEKILSNPNAWPNLRFMDGVSNVKEILTIRPNIRLNLEDATDILNENCCSDDERSAFYYKWLIADQPFDSW</sequence>
<dbReference type="EMBL" id="PYSW02000054">
    <property type="protein sequence ID" value="KAG2373492.1"/>
    <property type="molecule type" value="Genomic_DNA"/>
</dbReference>
<evidence type="ECO:0008006" key="4">
    <source>
        <dbReference type="Google" id="ProtNLM"/>
    </source>
</evidence>
<keyword evidence="3" id="KW-1185">Reference proteome</keyword>
<dbReference type="Proteomes" id="UP000816034">
    <property type="component" value="Unassembled WGS sequence"/>
</dbReference>
<dbReference type="PANTHER" id="PTHR38926:SF5">
    <property type="entry name" value="F-BOX AND LEUCINE-RICH REPEAT PROTEIN 6"/>
    <property type="match status" value="1"/>
</dbReference>
<evidence type="ECO:0000256" key="1">
    <source>
        <dbReference type="SAM" id="MobiDB-lite"/>
    </source>
</evidence>
<organism evidence="2 3">
    <name type="scientific">Naegleria lovaniensis</name>
    <name type="common">Amoeba</name>
    <dbReference type="NCBI Taxonomy" id="51637"/>
    <lineage>
        <taxon>Eukaryota</taxon>
        <taxon>Discoba</taxon>
        <taxon>Heterolobosea</taxon>
        <taxon>Tetramitia</taxon>
        <taxon>Eutetramitia</taxon>
        <taxon>Vahlkampfiidae</taxon>
        <taxon>Naegleria</taxon>
    </lineage>
</organism>
<dbReference type="GeneID" id="68104553"/>
<dbReference type="SUPFAM" id="SSF52047">
    <property type="entry name" value="RNI-like"/>
    <property type="match status" value="1"/>
</dbReference>
<dbReference type="RefSeq" id="XP_044542666.1">
    <property type="nucleotide sequence ID" value="XM_044687829.1"/>
</dbReference>
<name>A0AA88KI39_NAELO</name>
<protein>
    <recommendedName>
        <fullName evidence="4">F-box domain-containing protein</fullName>
    </recommendedName>
</protein>
<gene>
    <name evidence="2" type="ORF">C9374_012099</name>
</gene>
<proteinExistence type="predicted"/>
<dbReference type="AlphaFoldDB" id="A0AA88KI39"/>
<evidence type="ECO:0000313" key="3">
    <source>
        <dbReference type="Proteomes" id="UP000816034"/>
    </source>
</evidence>
<reference evidence="2 3" key="1">
    <citation type="journal article" date="2018" name="BMC Genomics">
        <title>The genome of Naegleria lovaniensis, the basis for a comparative approach to unravel pathogenicity factors of the human pathogenic amoeba N. fowleri.</title>
        <authorList>
            <person name="Liechti N."/>
            <person name="Schurch N."/>
            <person name="Bruggmann R."/>
            <person name="Wittwer M."/>
        </authorList>
    </citation>
    <scope>NUCLEOTIDE SEQUENCE [LARGE SCALE GENOMIC DNA]</scope>
    <source>
        <strain evidence="2 3">ATCC 30569</strain>
    </source>
</reference>
<dbReference type="Gene3D" id="3.80.10.10">
    <property type="entry name" value="Ribonuclease Inhibitor"/>
    <property type="match status" value="1"/>
</dbReference>
<dbReference type="PANTHER" id="PTHR38926">
    <property type="entry name" value="F-BOX DOMAIN CONTAINING PROTEIN, EXPRESSED"/>
    <property type="match status" value="1"/>
</dbReference>
<feature type="compositionally biased region" description="Low complexity" evidence="1">
    <location>
        <begin position="24"/>
        <end position="35"/>
    </location>
</feature>
<accession>A0AA88KI39</accession>
<comment type="caution">
    <text evidence="2">The sequence shown here is derived from an EMBL/GenBank/DDBJ whole genome shotgun (WGS) entry which is preliminary data.</text>
</comment>
<dbReference type="InterPro" id="IPR032675">
    <property type="entry name" value="LRR_dom_sf"/>
</dbReference>
<feature type="region of interest" description="Disordered" evidence="1">
    <location>
        <begin position="1"/>
        <end position="35"/>
    </location>
</feature>
<evidence type="ECO:0000313" key="2">
    <source>
        <dbReference type="EMBL" id="KAG2373492.1"/>
    </source>
</evidence>